<dbReference type="GO" id="GO:0005524">
    <property type="term" value="F:ATP binding"/>
    <property type="evidence" value="ECO:0007669"/>
    <property type="project" value="UniProtKB-KW"/>
</dbReference>
<proteinExistence type="predicted"/>
<dbReference type="Pfam" id="PF01590">
    <property type="entry name" value="GAF"/>
    <property type="match status" value="1"/>
</dbReference>
<dbReference type="Gene3D" id="3.30.450.270">
    <property type="match status" value="1"/>
</dbReference>
<feature type="compositionally biased region" description="Polar residues" evidence="12">
    <location>
        <begin position="162"/>
        <end position="174"/>
    </location>
</feature>
<dbReference type="InterPro" id="IPR016132">
    <property type="entry name" value="Phyto_chromo_attachment"/>
</dbReference>
<dbReference type="SUPFAM" id="SSF55785">
    <property type="entry name" value="PYP-like sensor domain (PAS domain)"/>
    <property type="match status" value="1"/>
</dbReference>
<dbReference type="Pfam" id="PF00360">
    <property type="entry name" value="PHY"/>
    <property type="match status" value="1"/>
</dbReference>
<dbReference type="CDD" id="cd00082">
    <property type="entry name" value="HisKA"/>
    <property type="match status" value="1"/>
</dbReference>
<evidence type="ECO:0000256" key="3">
    <source>
        <dbReference type="ARBA" id="ARBA00022606"/>
    </source>
</evidence>
<keyword evidence="3" id="KW-0716">Sensory transduction</keyword>
<dbReference type="FunFam" id="1.10.287.130:FF:000048">
    <property type="entry name" value="Sensor histidine kinase/response regulator"/>
    <property type="match status" value="1"/>
</dbReference>
<dbReference type="PROSITE" id="PS50109">
    <property type="entry name" value="HIS_KIN"/>
    <property type="match status" value="1"/>
</dbReference>
<feature type="compositionally biased region" description="Polar residues" evidence="12">
    <location>
        <begin position="1079"/>
        <end position="1092"/>
    </location>
</feature>
<dbReference type="PANTHER" id="PTHR43065">
    <property type="entry name" value="SENSOR HISTIDINE KINASE"/>
    <property type="match status" value="1"/>
</dbReference>
<keyword evidence="1" id="KW-0600">Photoreceptor protein</keyword>
<dbReference type="GO" id="GO:0009881">
    <property type="term" value="F:photoreceptor activity"/>
    <property type="evidence" value="ECO:0007669"/>
    <property type="project" value="UniProtKB-KW"/>
</dbReference>
<feature type="compositionally biased region" description="Basic and acidic residues" evidence="12">
    <location>
        <begin position="30"/>
        <end position="40"/>
    </location>
</feature>
<comment type="caution">
    <text evidence="11">Lacks conserved residue(s) required for the propagation of feature annotation.</text>
</comment>
<keyword evidence="5" id="KW-0547">Nucleotide-binding</keyword>
<evidence type="ECO:0000313" key="16">
    <source>
        <dbReference type="EMBL" id="OQD89558.1"/>
    </source>
</evidence>
<organism evidence="16 17">
    <name type="scientific">Penicillium antarcticum</name>
    <dbReference type="NCBI Taxonomy" id="416450"/>
    <lineage>
        <taxon>Eukaryota</taxon>
        <taxon>Fungi</taxon>
        <taxon>Dikarya</taxon>
        <taxon>Ascomycota</taxon>
        <taxon>Pezizomycotina</taxon>
        <taxon>Eurotiomycetes</taxon>
        <taxon>Eurotiomycetidae</taxon>
        <taxon>Eurotiales</taxon>
        <taxon>Aspergillaceae</taxon>
        <taxon>Penicillium</taxon>
    </lineage>
</organism>
<evidence type="ECO:0000256" key="8">
    <source>
        <dbReference type="ARBA" id="ARBA00022991"/>
    </source>
</evidence>
<feature type="compositionally biased region" description="Basic and acidic residues" evidence="12">
    <location>
        <begin position="1065"/>
        <end position="1078"/>
    </location>
</feature>
<reference evidence="17" key="1">
    <citation type="journal article" date="2017" name="Nat. Microbiol.">
        <title>Global analysis of biosynthetic gene clusters reveals vast potential of secondary metabolite production in Penicillium species.</title>
        <authorList>
            <person name="Nielsen J.C."/>
            <person name="Grijseels S."/>
            <person name="Prigent S."/>
            <person name="Ji B."/>
            <person name="Dainat J."/>
            <person name="Nielsen K.F."/>
            <person name="Frisvad J.C."/>
            <person name="Workman M."/>
            <person name="Nielsen J."/>
        </authorList>
    </citation>
    <scope>NUCLEOTIDE SEQUENCE [LARGE SCALE GENOMIC DNA]</scope>
    <source>
        <strain evidence="17">IBT 31811</strain>
    </source>
</reference>
<evidence type="ECO:0000256" key="9">
    <source>
        <dbReference type="ARBA" id="ARBA00023012"/>
    </source>
</evidence>
<evidence type="ECO:0000259" key="13">
    <source>
        <dbReference type="PROSITE" id="PS50046"/>
    </source>
</evidence>
<dbReference type="PANTHER" id="PTHR43065:SF10">
    <property type="entry name" value="PEROXIDE STRESS-ACTIVATED HISTIDINE KINASE MAK3"/>
    <property type="match status" value="1"/>
</dbReference>
<name>A0A1V6QJZ2_9EURO</name>
<feature type="compositionally biased region" description="Acidic residues" evidence="12">
    <location>
        <begin position="970"/>
        <end position="981"/>
    </location>
</feature>
<dbReference type="Gene3D" id="3.40.50.2300">
    <property type="match status" value="1"/>
</dbReference>
<dbReference type="STRING" id="416450.A0A1V6QJZ2"/>
<dbReference type="InterPro" id="IPR003594">
    <property type="entry name" value="HATPase_dom"/>
</dbReference>
<dbReference type="FunFam" id="3.30.450.270:FF:000002">
    <property type="entry name" value="Sensor histidine kinase/response regulator, putative"/>
    <property type="match status" value="1"/>
</dbReference>
<gene>
    <name evidence="16" type="ORF">PENANT_c002G03809</name>
</gene>
<dbReference type="Gene3D" id="1.10.287.130">
    <property type="match status" value="1"/>
</dbReference>
<dbReference type="Gene3D" id="3.30.450.20">
    <property type="entry name" value="PAS domain"/>
    <property type="match status" value="1"/>
</dbReference>
<dbReference type="InterPro" id="IPR013515">
    <property type="entry name" value="Phytochrome_cen-reg"/>
</dbReference>
<evidence type="ECO:0000256" key="10">
    <source>
        <dbReference type="ARBA" id="ARBA00023170"/>
    </source>
</evidence>
<accession>A0A1V6QJZ2</accession>
<dbReference type="Gene3D" id="3.30.565.10">
    <property type="entry name" value="Histidine kinase-like ATPase, C-terminal domain"/>
    <property type="match status" value="1"/>
</dbReference>
<dbReference type="GO" id="GO:0006355">
    <property type="term" value="P:regulation of DNA-templated transcription"/>
    <property type="evidence" value="ECO:0007669"/>
    <property type="project" value="InterPro"/>
</dbReference>
<dbReference type="PROSITE" id="PS50046">
    <property type="entry name" value="PHYTOCHROME_2"/>
    <property type="match status" value="1"/>
</dbReference>
<dbReference type="EMBL" id="MDYN01000002">
    <property type="protein sequence ID" value="OQD89558.1"/>
    <property type="molecule type" value="Genomic_DNA"/>
</dbReference>
<dbReference type="SUPFAM" id="SSF52172">
    <property type="entry name" value="CheY-like"/>
    <property type="match status" value="1"/>
</dbReference>
<dbReference type="SMART" id="SM00388">
    <property type="entry name" value="HisKA"/>
    <property type="match status" value="1"/>
</dbReference>
<evidence type="ECO:0000256" key="5">
    <source>
        <dbReference type="ARBA" id="ARBA00022741"/>
    </source>
</evidence>
<evidence type="ECO:0000256" key="4">
    <source>
        <dbReference type="ARBA" id="ARBA00022679"/>
    </source>
</evidence>
<evidence type="ECO:0000256" key="6">
    <source>
        <dbReference type="ARBA" id="ARBA00022777"/>
    </source>
</evidence>
<keyword evidence="2" id="KW-0597">Phosphoprotein</keyword>
<feature type="region of interest" description="Disordered" evidence="12">
    <location>
        <begin position="968"/>
        <end position="987"/>
    </location>
</feature>
<dbReference type="SMART" id="SM00448">
    <property type="entry name" value="REC"/>
    <property type="match status" value="1"/>
</dbReference>
<dbReference type="SUPFAM" id="SSF47384">
    <property type="entry name" value="Homodimeric domain of signal transducing histidine kinase"/>
    <property type="match status" value="1"/>
</dbReference>
<dbReference type="InterPro" id="IPR035965">
    <property type="entry name" value="PAS-like_dom_sf"/>
</dbReference>
<keyword evidence="6" id="KW-0418">Kinase</keyword>
<dbReference type="GO" id="GO:0000155">
    <property type="term" value="F:phosphorelay sensor kinase activity"/>
    <property type="evidence" value="ECO:0007669"/>
    <property type="project" value="InterPro"/>
</dbReference>
<dbReference type="Pfam" id="PF00512">
    <property type="entry name" value="HisKA"/>
    <property type="match status" value="1"/>
</dbReference>
<keyword evidence="9" id="KW-0902">Two-component regulatory system</keyword>
<keyword evidence="8" id="KW-0157">Chromophore</keyword>
<evidence type="ECO:0000259" key="14">
    <source>
        <dbReference type="PROSITE" id="PS50109"/>
    </source>
</evidence>
<feature type="region of interest" description="Disordered" evidence="12">
    <location>
        <begin position="1"/>
        <end position="57"/>
    </location>
</feature>
<keyword evidence="17" id="KW-1185">Reference proteome</keyword>
<feature type="compositionally biased region" description="Low complexity" evidence="12">
    <location>
        <begin position="1132"/>
        <end position="1150"/>
    </location>
</feature>
<dbReference type="InterPro" id="IPR013654">
    <property type="entry name" value="PAS_2"/>
</dbReference>
<feature type="compositionally biased region" description="Polar residues" evidence="12">
    <location>
        <begin position="41"/>
        <end position="52"/>
    </location>
</feature>
<dbReference type="Proteomes" id="UP000191672">
    <property type="component" value="Unassembled WGS sequence"/>
</dbReference>
<dbReference type="InterPro" id="IPR036097">
    <property type="entry name" value="HisK_dim/P_sf"/>
</dbReference>
<dbReference type="InterPro" id="IPR005467">
    <property type="entry name" value="His_kinase_dom"/>
</dbReference>
<keyword evidence="7" id="KW-0067">ATP-binding</keyword>
<keyword evidence="10" id="KW-0675">Receptor</keyword>
<dbReference type="InterPro" id="IPR011006">
    <property type="entry name" value="CheY-like_superfamily"/>
</dbReference>
<dbReference type="InterPro" id="IPR036890">
    <property type="entry name" value="HATPase_C_sf"/>
</dbReference>
<dbReference type="SUPFAM" id="SSF55781">
    <property type="entry name" value="GAF domain-like"/>
    <property type="match status" value="2"/>
</dbReference>
<feature type="domain" description="Response regulatory" evidence="15">
    <location>
        <begin position="1258"/>
        <end position="1390"/>
    </location>
</feature>
<evidence type="ECO:0000256" key="11">
    <source>
        <dbReference type="PROSITE-ProRule" id="PRU00169"/>
    </source>
</evidence>
<feature type="domain" description="Histidine kinase" evidence="14">
    <location>
        <begin position="790"/>
        <end position="1030"/>
    </location>
</feature>
<feature type="compositionally biased region" description="Basic and acidic residues" evidence="12">
    <location>
        <begin position="1105"/>
        <end position="1124"/>
    </location>
</feature>
<feature type="domain" description="Phytochrome chromophore attachment site" evidence="13">
    <location>
        <begin position="414"/>
        <end position="576"/>
    </location>
</feature>
<evidence type="ECO:0000256" key="1">
    <source>
        <dbReference type="ARBA" id="ARBA00022543"/>
    </source>
</evidence>
<dbReference type="InterPro" id="IPR001789">
    <property type="entry name" value="Sig_transdc_resp-reg_receiver"/>
</dbReference>
<evidence type="ECO:0000259" key="15">
    <source>
        <dbReference type="PROSITE" id="PS50110"/>
    </source>
</evidence>
<dbReference type="SUPFAM" id="SSF55874">
    <property type="entry name" value="ATPase domain of HSP90 chaperone/DNA topoisomerase II/histidine kinase"/>
    <property type="match status" value="1"/>
</dbReference>
<dbReference type="Pfam" id="PF02518">
    <property type="entry name" value="HATPase_c"/>
    <property type="match status" value="1"/>
</dbReference>
<dbReference type="GO" id="GO:0009584">
    <property type="term" value="P:detection of visible light"/>
    <property type="evidence" value="ECO:0007669"/>
    <property type="project" value="InterPro"/>
</dbReference>
<keyword evidence="4" id="KW-0808">Transferase</keyword>
<feature type="region of interest" description="Disordered" evidence="12">
    <location>
        <begin position="159"/>
        <end position="180"/>
    </location>
</feature>
<dbReference type="InterPro" id="IPR029016">
    <property type="entry name" value="GAF-like_dom_sf"/>
</dbReference>
<evidence type="ECO:0000256" key="2">
    <source>
        <dbReference type="ARBA" id="ARBA00022553"/>
    </source>
</evidence>
<dbReference type="Pfam" id="PF08446">
    <property type="entry name" value="PAS_2"/>
    <property type="match status" value="1"/>
</dbReference>
<dbReference type="PRINTS" id="PR01033">
    <property type="entry name" value="PHYTOCHROME"/>
</dbReference>
<dbReference type="Gene3D" id="3.30.450.40">
    <property type="match status" value="1"/>
</dbReference>
<evidence type="ECO:0000313" key="17">
    <source>
        <dbReference type="Proteomes" id="UP000191672"/>
    </source>
</evidence>
<evidence type="ECO:0008006" key="18">
    <source>
        <dbReference type="Google" id="ProtNLM"/>
    </source>
</evidence>
<comment type="caution">
    <text evidence="16">The sequence shown here is derived from an EMBL/GenBank/DDBJ whole genome shotgun (WGS) entry which is preliminary data.</text>
</comment>
<sequence length="1414" mass="156184">MASPAPDEVGPGSLRKRSESVTEAESLQLEDMRPEIRDRAQSVSQNEVQPPSTGFDAADRVFPIRSFVSVDPRPIGHHAATAQARAARSPTREGARQYSFIDELTWNQMQSQPPSNAELSEPTIPTNIERHETHEVADSTELAAHSMASAVVQHPEVYAKPTSDNHSGTGSTAHPNAPTPLCDEQGFYTARFRHVLTENGHAVITGRDGQAFQYCEDEPIHIPGAIQSFGVMLALREESPNQLVVRVVSENSTALFGRSPKQLFELENFCEIMHEDQADNLLDHVDFVRDDAYDPTIDGPEVFSLKIHTPSKETRQFWCAVHVCQTQKDLIICEFELEDDEVNPLNVAGATTPASPTDTLGVTPTPAQLAASTINVSQPLRILRNARRRRGEAASMEVFSIFTQIQEQLSRANDLDQLLNTTAGLVKELTGFHRVLIYQFDSSWNGMVVAELVDPSVTIDLFKGLHFPASDIPAQARELYKINKVRLLYDRDHTTSRLVCRTVEDLETPLDMTHAFLRAMSPIHIKYLGHMKVRSSMSISVNAFNDLWGLISCHSYGTAGMRVSFPIRKMCRLLGDCVSRNIERLSYASRLQARKLINTVPTEANPSGYIIASSDDLLALFDADYGVLSIRDETKILGDKNHSQELLALLEYLRLRQMNSVLASHDITKDFPDLQYAPGLRAISGLLYVPLSTAGSDFIVFFRRGQLTEIKWAGNPYEIAKRKETAGYLEPRESFKAWQETVLSQSREWTETDVETAAVLCLVYGKFIKVWRQKEAAMQTSQLTRLLLANSAHEVRTPLNAIINYLEIALEGALDADTRESLTKSHSASKSLIYVINDLLDLTNTEKGQELIKDESFDLETTFREAADMLSGQAKRKNISYSVTVHPGIPHSVLGDQRRVRQVLSNVISNAIQNTTSGAVTTEMWRSANQAVAGSVAVEMMVVDTGCGMSEKKLESLFHELEQVSTDETYYPEEELEEQESDSAKQSKKRVLGLGLALAARIVHNMQGQLGVRSEEGKGSRFKILLQFKLPEGASPDNIPSAGPVIPPTPLLSDKEFTLIGGSYEPRDRDRDPRRRSTESLNSGGSSRSGKSQADRLISAMQEPAMERRSPSHDSDSKSSDPRQLRMGSPVSTSSHGLLSTGSHGQSLTSPVPTHTSKRSTLTEHRAALSSASYTPASMLYPLVSPPPPGMENITDSGVPMSALRVSQQSANTPSNLQRVEDNSFFPRVETITETSQRSTNATGSISTNVSPDYELLHVLVAEDDPVNSKIVSKRLTKLGHKVHLTSNGEACATAQAYLSSVVLTHANFPQMPIVDGIEATKMIRDYENKTPKGALSDKARKGNNRAPIFAVSASLLEKEKDNYTDAGFDGWVMKPINFARLNVLFSGLCDPEARRGATYEPGEWENGGWFESH</sequence>
<evidence type="ECO:0000256" key="12">
    <source>
        <dbReference type="SAM" id="MobiDB-lite"/>
    </source>
</evidence>
<dbReference type="InterPro" id="IPR001294">
    <property type="entry name" value="Phytochrome"/>
</dbReference>
<dbReference type="SMART" id="SM00387">
    <property type="entry name" value="HATPase_c"/>
    <property type="match status" value="1"/>
</dbReference>
<dbReference type="InterPro" id="IPR043150">
    <property type="entry name" value="Phytochrome_PHY_sf"/>
</dbReference>
<dbReference type="InterPro" id="IPR003661">
    <property type="entry name" value="HisK_dim/P_dom"/>
</dbReference>
<protein>
    <recommendedName>
        <fullName evidence="18">Phytochrome</fullName>
    </recommendedName>
</protein>
<dbReference type="InterPro" id="IPR003018">
    <property type="entry name" value="GAF"/>
</dbReference>
<dbReference type="CDD" id="cd17546">
    <property type="entry name" value="REC_hyHK_CKI1_RcsC-like"/>
    <property type="match status" value="1"/>
</dbReference>
<feature type="region of interest" description="Disordered" evidence="12">
    <location>
        <begin position="1034"/>
        <end position="1166"/>
    </location>
</feature>
<evidence type="ECO:0000256" key="7">
    <source>
        <dbReference type="ARBA" id="ARBA00022840"/>
    </source>
</evidence>
<dbReference type="PROSITE" id="PS50110">
    <property type="entry name" value="RESPONSE_REGULATORY"/>
    <property type="match status" value="1"/>
</dbReference>